<sequence length="373" mass="40068">MIAAAVSFVALAIWLVLVFGRGWFWRMRERDTDVPPAPANWPSVVAVVPARNEAAGIAASVQSLIAQDYPGPFRIIVVDDQSEDDTAAIVRGLGSDRVTVLDGAAHPAGWTGKLFAVHQGVAEAAAADYLWLTDADISHTSDNLRALVARAEAGRFVLTSLMARLACESFAERLLVPAFVFFFDLLYPFAWVNDPKAKTAAAAGGCMLVRREALEAAGGIAAIRGEIIDDCALGRALKAHGPIWLGLTDRSVSIRPYPRIADIRAMVARSAYTQLGYSPLALIGTVLGMLLLYVVPVAGLAIGGISAVFGSLTWALMTVCFQPILKFYRRSPFWGLALPLIGVFYAAFTLDSAVQHWQGRGGLWKGRAQAITK</sequence>
<dbReference type="Proteomes" id="UP001499951">
    <property type="component" value="Unassembled WGS sequence"/>
</dbReference>
<evidence type="ECO:0000313" key="4">
    <source>
        <dbReference type="Proteomes" id="UP001499951"/>
    </source>
</evidence>
<dbReference type="Pfam" id="PF00535">
    <property type="entry name" value="Glycos_transf_2"/>
    <property type="match status" value="1"/>
</dbReference>
<accession>A0ABN1FB48</accession>
<organism evidence="3 4">
    <name type="scientific">Rhizomicrobium electricum</name>
    <dbReference type="NCBI Taxonomy" id="480070"/>
    <lineage>
        <taxon>Bacteria</taxon>
        <taxon>Pseudomonadati</taxon>
        <taxon>Pseudomonadota</taxon>
        <taxon>Alphaproteobacteria</taxon>
        <taxon>Micropepsales</taxon>
        <taxon>Micropepsaceae</taxon>
        <taxon>Rhizomicrobium</taxon>
    </lineage>
</organism>
<dbReference type="EMBL" id="BAAADD010000012">
    <property type="protein sequence ID" value="GAA0586550.1"/>
    <property type="molecule type" value="Genomic_DNA"/>
</dbReference>
<proteinExistence type="predicted"/>
<feature type="transmembrane region" description="Helical" evidence="1">
    <location>
        <begin position="333"/>
        <end position="350"/>
    </location>
</feature>
<gene>
    <name evidence="3" type="ORF">GCM10008942_39450</name>
</gene>
<evidence type="ECO:0000259" key="2">
    <source>
        <dbReference type="Pfam" id="PF00535"/>
    </source>
</evidence>
<dbReference type="InterPro" id="IPR029044">
    <property type="entry name" value="Nucleotide-diphossugar_trans"/>
</dbReference>
<reference evidence="3 4" key="1">
    <citation type="journal article" date="2019" name="Int. J. Syst. Evol. Microbiol.">
        <title>The Global Catalogue of Microorganisms (GCM) 10K type strain sequencing project: providing services to taxonomists for standard genome sequencing and annotation.</title>
        <authorList>
            <consortium name="The Broad Institute Genomics Platform"/>
            <consortium name="The Broad Institute Genome Sequencing Center for Infectious Disease"/>
            <person name="Wu L."/>
            <person name="Ma J."/>
        </authorList>
    </citation>
    <scope>NUCLEOTIDE SEQUENCE [LARGE SCALE GENOMIC DNA]</scope>
    <source>
        <strain evidence="3 4">JCM 15089</strain>
    </source>
</reference>
<keyword evidence="4" id="KW-1185">Reference proteome</keyword>
<dbReference type="RefSeq" id="WP_166937242.1">
    <property type="nucleotide sequence ID" value="NZ_BAAADD010000012.1"/>
</dbReference>
<dbReference type="InterPro" id="IPR017832">
    <property type="entry name" value="Glyco_trans_2_hopen-assoc_HpnB"/>
</dbReference>
<feature type="transmembrane region" description="Helical" evidence="1">
    <location>
        <begin position="301"/>
        <end position="321"/>
    </location>
</feature>
<dbReference type="InterPro" id="IPR001173">
    <property type="entry name" value="Glyco_trans_2-like"/>
</dbReference>
<dbReference type="PANTHER" id="PTHR43646">
    <property type="entry name" value="GLYCOSYLTRANSFERASE"/>
    <property type="match status" value="1"/>
</dbReference>
<dbReference type="Gene3D" id="3.90.550.10">
    <property type="entry name" value="Spore Coat Polysaccharide Biosynthesis Protein SpsA, Chain A"/>
    <property type="match status" value="1"/>
</dbReference>
<keyword evidence="1" id="KW-0472">Membrane</keyword>
<evidence type="ECO:0000256" key="1">
    <source>
        <dbReference type="SAM" id="Phobius"/>
    </source>
</evidence>
<keyword evidence="1" id="KW-1133">Transmembrane helix</keyword>
<dbReference type="NCBIfam" id="TIGR03469">
    <property type="entry name" value="HpnB"/>
    <property type="match status" value="1"/>
</dbReference>
<comment type="caution">
    <text evidence="3">The sequence shown here is derived from an EMBL/GenBank/DDBJ whole genome shotgun (WGS) entry which is preliminary data.</text>
</comment>
<evidence type="ECO:0000313" key="3">
    <source>
        <dbReference type="EMBL" id="GAA0586550.1"/>
    </source>
</evidence>
<name>A0ABN1FB48_9PROT</name>
<protein>
    <submittedName>
        <fullName evidence="3">Glycosyltransferase</fullName>
    </submittedName>
</protein>
<keyword evidence="1" id="KW-0812">Transmembrane</keyword>
<dbReference type="PANTHER" id="PTHR43646:SF3">
    <property type="entry name" value="SLR1566 PROTEIN"/>
    <property type="match status" value="1"/>
</dbReference>
<dbReference type="SUPFAM" id="SSF53448">
    <property type="entry name" value="Nucleotide-diphospho-sugar transferases"/>
    <property type="match status" value="1"/>
</dbReference>
<feature type="domain" description="Glycosyltransferase 2-like" evidence="2">
    <location>
        <begin position="47"/>
        <end position="215"/>
    </location>
</feature>
<feature type="transmembrane region" description="Helical" evidence="1">
    <location>
        <begin position="275"/>
        <end position="295"/>
    </location>
</feature>